<comment type="caution">
    <text evidence="2">The sequence shown here is derived from an EMBL/GenBank/DDBJ whole genome shotgun (WGS) entry which is preliminary data.</text>
</comment>
<proteinExistence type="predicted"/>
<evidence type="ECO:0000313" key="3">
    <source>
        <dbReference type="Proteomes" id="UP000517765"/>
    </source>
</evidence>
<protein>
    <submittedName>
        <fullName evidence="2">Uncharacterized protein</fullName>
    </submittedName>
</protein>
<evidence type="ECO:0000256" key="1">
    <source>
        <dbReference type="SAM" id="Phobius"/>
    </source>
</evidence>
<dbReference type="AlphaFoldDB" id="A0A7W3ZUT7"/>
<reference evidence="3" key="1">
    <citation type="submission" date="2020-05" db="EMBL/GenBank/DDBJ databases">
        <title>Classification of alakaliphilic streptomycetes isolated from an alkaline soil next to Lonar Crater, India and a proposal for the recognition of Streptomyces alkaliterrae sp. nov.</title>
        <authorList>
            <person name="Golinska P."/>
        </authorList>
    </citation>
    <scope>NUCLEOTIDE SEQUENCE [LARGE SCALE GENOMIC DNA]</scope>
    <source>
        <strain evidence="3">OF8</strain>
    </source>
</reference>
<accession>A0A7W3ZUT7</accession>
<keyword evidence="1" id="KW-0812">Transmembrane</keyword>
<keyword evidence="1" id="KW-1133">Transmembrane helix</keyword>
<feature type="transmembrane region" description="Helical" evidence="1">
    <location>
        <begin position="128"/>
        <end position="150"/>
    </location>
</feature>
<keyword evidence="1" id="KW-0472">Membrane</keyword>
<feature type="transmembrane region" description="Helical" evidence="1">
    <location>
        <begin position="20"/>
        <end position="44"/>
    </location>
</feature>
<dbReference type="RefSeq" id="WP_173019163.1">
    <property type="nucleotide sequence ID" value="NZ_JABJXA010000158.1"/>
</dbReference>
<dbReference type="EMBL" id="JABJXA010000158">
    <property type="protein sequence ID" value="MBB1261281.1"/>
    <property type="molecule type" value="Genomic_DNA"/>
</dbReference>
<dbReference type="Proteomes" id="UP000517765">
    <property type="component" value="Unassembled WGS sequence"/>
</dbReference>
<gene>
    <name evidence="2" type="ORF">H3147_21040</name>
</gene>
<sequence length="191" mass="20144">MSSSPIPTGLLGQSLAEAGVPGALTAVLVLLLGSLLHVAMRVLLRRQARRIVGRLLRRVPSTGDPARDARLRRAVVRTHLAALEGHRQAVRPPLPGRAQAPRAVLAVCATLATVLTQVWGPVGLLCGVAAVVVVLVLHAAAPWVEGVFALRGTIRELVRLPRTGDPAVDAARMHEVVSADRATLRVLAAEE</sequence>
<name>A0A7W3ZUT7_9ACTN</name>
<organism evidence="2 3">
    <name type="scientific">Streptomyces alkaliterrae</name>
    <dbReference type="NCBI Taxonomy" id="2213162"/>
    <lineage>
        <taxon>Bacteria</taxon>
        <taxon>Bacillati</taxon>
        <taxon>Actinomycetota</taxon>
        <taxon>Actinomycetes</taxon>
        <taxon>Kitasatosporales</taxon>
        <taxon>Streptomycetaceae</taxon>
        <taxon>Streptomyces</taxon>
    </lineage>
</organism>
<evidence type="ECO:0000313" key="2">
    <source>
        <dbReference type="EMBL" id="MBB1261281.1"/>
    </source>
</evidence>